<evidence type="ECO:0008006" key="3">
    <source>
        <dbReference type="Google" id="ProtNLM"/>
    </source>
</evidence>
<keyword evidence="2" id="KW-1185">Reference proteome</keyword>
<dbReference type="HOGENOM" id="CLU_1096723_0_0_2"/>
<organism evidence="1 2">
    <name type="scientific">Methanococcoides methylutens MM1</name>
    <dbReference type="NCBI Taxonomy" id="1434104"/>
    <lineage>
        <taxon>Archaea</taxon>
        <taxon>Methanobacteriati</taxon>
        <taxon>Methanobacteriota</taxon>
        <taxon>Stenosarchaea group</taxon>
        <taxon>Methanomicrobia</taxon>
        <taxon>Methanosarcinales</taxon>
        <taxon>Methanosarcinaceae</taxon>
        <taxon>Methanococcoides</taxon>
    </lineage>
</organism>
<evidence type="ECO:0000313" key="2">
    <source>
        <dbReference type="Proteomes" id="UP000033048"/>
    </source>
</evidence>
<proteinExistence type="predicted"/>
<dbReference type="STRING" id="1434104.MCMEM_0932"/>
<gene>
    <name evidence="1" type="ORF">MCMEM_0932</name>
</gene>
<dbReference type="GeneID" id="24893457"/>
<dbReference type="EMBL" id="CP009518">
    <property type="protein sequence ID" value="AKB84985.1"/>
    <property type="molecule type" value="Genomic_DNA"/>
</dbReference>
<dbReference type="RefSeq" id="WP_052721325.1">
    <property type="nucleotide sequence ID" value="NZ_CP009518.1"/>
</dbReference>
<protein>
    <recommendedName>
        <fullName evidence="3">DUF5666 domain-containing protein</fullName>
    </recommendedName>
</protein>
<dbReference type="KEGG" id="mmet:MCMEM_0932"/>
<reference evidence="1 2" key="1">
    <citation type="submission" date="2014-07" db="EMBL/GenBank/DDBJ databases">
        <title>Methanogenic archaea and the global carbon cycle.</title>
        <authorList>
            <person name="Henriksen J.R."/>
            <person name="Luke J."/>
            <person name="Reinhart S."/>
            <person name="Benedict M.N."/>
            <person name="Youngblut N.D."/>
            <person name="Metcalf M.E."/>
            <person name="Whitaker R.J."/>
            <person name="Metcalf W.W."/>
        </authorList>
    </citation>
    <scope>NUCLEOTIDE SEQUENCE [LARGE SCALE GENOMIC DNA]</scope>
    <source>
        <strain evidence="1 2">MM1</strain>
    </source>
</reference>
<name>A0A0E3WZT0_METMT</name>
<dbReference type="OrthoDB" id="141617at2157"/>
<sequence length="253" mass="27046">MNTKNVSLPLIILVILSTIASGAIILSSGDNINEEILIDNGGLDADNAPEDNDNADDSNMLQPIETIATIVGIDSWDGTKVLLLDQDESNIGEGYPCDIYLMIGEETTITDSNGNELTFEDLTEGTRIEAHYGPMTTRSLPPQSSAVSIVVLEEDVPAGLQPVKTIGTILGTEIWSENTVLLLDQDESDIGEGYPCDIFLVTGQETVITDGNGNELTIEDLTEGTKVEAYYGPMVTASLPPQSGTLKIVVLEE</sequence>
<accession>A0A0E3WZT0</accession>
<dbReference type="Proteomes" id="UP000033048">
    <property type="component" value="Chromosome"/>
</dbReference>
<evidence type="ECO:0000313" key="1">
    <source>
        <dbReference type="EMBL" id="AKB84985.1"/>
    </source>
</evidence>
<dbReference type="AlphaFoldDB" id="A0A0E3WZT0"/>